<dbReference type="GO" id="GO:0008073">
    <property type="term" value="F:ornithine decarboxylase inhibitor activity"/>
    <property type="evidence" value="ECO:0007669"/>
    <property type="project" value="InterPro"/>
</dbReference>
<sequence>MAISNMSNFSKLKSSICPTNDLPVVGDGAALPFVTSAAYGARDMHYYNTTFSGGPGAKCPPDRRGGSSDCVTGSLAPHSSPPFVRHSLLQPDRDVSLRSRPTAIPIPPITYTADSDDFTPPLTPDGSVSCCSSQSSIEFVAPPAHSNPAPSEADFALNFLKTLTPNYTTFANGCAKPVLLNVNARSCTTIMTSIQNPPKSDKSDGSMQFTGVILNIPGANKTLYIRVDAQCVHDVYLSQGIAALLDFAADMSAQEPMDLIMVLDKSMPTQTLKTLLHSLMYVGGTVVSRPAFEVAKGVVLVGMEI</sequence>
<gene>
    <name evidence="6" type="ORF">FISHEDRAFT_77552</name>
</gene>
<accession>A0A0D7A1W3</accession>
<keyword evidence="7" id="KW-1185">Reference proteome</keyword>
<dbReference type="SUPFAM" id="SSF55729">
    <property type="entry name" value="Acyl-CoA N-acyltransferases (Nat)"/>
    <property type="match status" value="1"/>
</dbReference>
<dbReference type="Pfam" id="PF02100">
    <property type="entry name" value="ODC_AZ"/>
    <property type="match status" value="1"/>
</dbReference>
<dbReference type="AlphaFoldDB" id="A0A0D7A1W3"/>
<dbReference type="Proteomes" id="UP000054144">
    <property type="component" value="Unassembled WGS sequence"/>
</dbReference>
<dbReference type="Gene3D" id="3.40.630.60">
    <property type="match status" value="1"/>
</dbReference>
<comment type="subunit">
    <text evidence="3">Interacts with ODC and thereby sterically blocks ODC homodimerization.</text>
</comment>
<proteinExistence type="inferred from homology"/>
<name>A0A0D7A1W3_9AGAR</name>
<dbReference type="InterPro" id="IPR038581">
    <property type="entry name" value="ODC_AZ_sf"/>
</dbReference>
<dbReference type="InterPro" id="IPR016181">
    <property type="entry name" value="Acyl_CoA_acyltransferase"/>
</dbReference>
<evidence type="ECO:0000256" key="2">
    <source>
        <dbReference type="ARBA" id="ARBA00008796"/>
    </source>
</evidence>
<comment type="function">
    <text evidence="1">Ornithine decarboxylase (ODC) antizyme protein that negatively regulates ODC activity and intracellular polyamine biosynthesis in response to increased intracellular polyamine levels. Binds to ODC monomers, inhibiting the assembly of the functional ODC homodimer, and targets the monomers for ubiquitin-independent proteolytic destruction by the 26S proteasome.</text>
</comment>
<dbReference type="InterPro" id="IPR002993">
    <property type="entry name" value="ODC_AZ"/>
</dbReference>
<feature type="region of interest" description="Disordered" evidence="5">
    <location>
        <begin position="52"/>
        <end position="72"/>
    </location>
</feature>
<evidence type="ECO:0000256" key="5">
    <source>
        <dbReference type="SAM" id="MobiDB-lite"/>
    </source>
</evidence>
<organism evidence="6 7">
    <name type="scientific">Fistulina hepatica ATCC 64428</name>
    <dbReference type="NCBI Taxonomy" id="1128425"/>
    <lineage>
        <taxon>Eukaryota</taxon>
        <taxon>Fungi</taxon>
        <taxon>Dikarya</taxon>
        <taxon>Basidiomycota</taxon>
        <taxon>Agaricomycotina</taxon>
        <taxon>Agaricomycetes</taxon>
        <taxon>Agaricomycetidae</taxon>
        <taxon>Agaricales</taxon>
        <taxon>Fistulinaceae</taxon>
        <taxon>Fistulina</taxon>
    </lineage>
</organism>
<evidence type="ECO:0000313" key="7">
    <source>
        <dbReference type="Proteomes" id="UP000054144"/>
    </source>
</evidence>
<dbReference type="GO" id="GO:0075523">
    <property type="term" value="P:viral translational frameshifting"/>
    <property type="evidence" value="ECO:0007669"/>
    <property type="project" value="UniProtKB-KW"/>
</dbReference>
<keyword evidence="4" id="KW-0688">Ribosomal frameshifting</keyword>
<comment type="similarity">
    <text evidence="2">Belongs to the ODC antizyme family.</text>
</comment>
<evidence type="ECO:0000256" key="4">
    <source>
        <dbReference type="ARBA" id="ARBA00022758"/>
    </source>
</evidence>
<evidence type="ECO:0000256" key="3">
    <source>
        <dbReference type="ARBA" id="ARBA00011486"/>
    </source>
</evidence>
<dbReference type="EMBL" id="KN882092">
    <property type="protein sequence ID" value="KIY44349.1"/>
    <property type="molecule type" value="Genomic_DNA"/>
</dbReference>
<evidence type="ECO:0000256" key="1">
    <source>
        <dbReference type="ARBA" id="ARBA00002307"/>
    </source>
</evidence>
<protein>
    <submittedName>
        <fullName evidence="6">Uncharacterized protein</fullName>
    </submittedName>
</protein>
<dbReference type="OrthoDB" id="5959761at2759"/>
<evidence type="ECO:0000313" key="6">
    <source>
        <dbReference type="EMBL" id="KIY44349.1"/>
    </source>
</evidence>
<reference evidence="6 7" key="1">
    <citation type="journal article" date="2015" name="Fungal Genet. Biol.">
        <title>Evolution of novel wood decay mechanisms in Agaricales revealed by the genome sequences of Fistulina hepatica and Cylindrobasidium torrendii.</title>
        <authorList>
            <person name="Floudas D."/>
            <person name="Held B.W."/>
            <person name="Riley R."/>
            <person name="Nagy L.G."/>
            <person name="Koehler G."/>
            <person name="Ransdell A.S."/>
            <person name="Younus H."/>
            <person name="Chow J."/>
            <person name="Chiniquy J."/>
            <person name="Lipzen A."/>
            <person name="Tritt A."/>
            <person name="Sun H."/>
            <person name="Haridas S."/>
            <person name="LaButti K."/>
            <person name="Ohm R.A."/>
            <person name="Kues U."/>
            <person name="Blanchette R.A."/>
            <person name="Grigoriev I.V."/>
            <person name="Minto R.E."/>
            <person name="Hibbett D.S."/>
        </authorList>
    </citation>
    <scope>NUCLEOTIDE SEQUENCE [LARGE SCALE GENOMIC DNA]</scope>
    <source>
        <strain evidence="6 7">ATCC 64428</strain>
    </source>
</reference>